<feature type="binding site" evidence="6">
    <location>
        <position position="81"/>
    </location>
    <ligand>
        <name>S-adenosyl-L-methionine</name>
        <dbReference type="ChEBI" id="CHEBI:59789"/>
    </ligand>
</feature>
<sequence>MNSTDRSIFSQYFPDLTPLQWEQLEQLPHLYQEWNTKINVISRKDIDNIVPNHILHSMSIGLYTRFKEGTNIFDIGTGGGLPGIPLAILFPDCQFTLIDSIGKKIKVAGSIAESLELHNVRAIQTRAEELKGEKCHFVVSRAAMPMSELMKIGAHLVDRQEQFNALPNGVIALKGGDLTEELHPFRKIVSSEDILGLMPDIPFFETKKIIYIPL</sequence>
<dbReference type="AlphaFoldDB" id="A0A4Y8WSL5"/>
<dbReference type="Proteomes" id="UP000297225">
    <property type="component" value="Unassembled WGS sequence"/>
</dbReference>
<keyword evidence="4 6" id="KW-0808">Transferase</keyword>
<dbReference type="SUPFAM" id="SSF53335">
    <property type="entry name" value="S-adenosyl-L-methionine-dependent methyltransferases"/>
    <property type="match status" value="1"/>
</dbReference>
<keyword evidence="3 6" id="KW-0489">Methyltransferase</keyword>
<dbReference type="Pfam" id="PF02527">
    <property type="entry name" value="GidB"/>
    <property type="match status" value="1"/>
</dbReference>
<evidence type="ECO:0000313" key="8">
    <source>
        <dbReference type="Proteomes" id="UP000297225"/>
    </source>
</evidence>
<feature type="binding site" evidence="6">
    <location>
        <position position="76"/>
    </location>
    <ligand>
        <name>S-adenosyl-L-methionine</name>
        <dbReference type="ChEBI" id="CHEBI:59789"/>
    </ligand>
</feature>
<organism evidence="7 8">
    <name type="scientific">Porphyromonas levii</name>
    <dbReference type="NCBI Taxonomy" id="28114"/>
    <lineage>
        <taxon>Bacteria</taxon>
        <taxon>Pseudomonadati</taxon>
        <taxon>Bacteroidota</taxon>
        <taxon>Bacteroidia</taxon>
        <taxon>Bacteroidales</taxon>
        <taxon>Porphyromonadaceae</taxon>
        <taxon>Porphyromonas</taxon>
    </lineage>
</organism>
<evidence type="ECO:0000256" key="4">
    <source>
        <dbReference type="ARBA" id="ARBA00022679"/>
    </source>
</evidence>
<dbReference type="GO" id="GO:0005829">
    <property type="term" value="C:cytosol"/>
    <property type="evidence" value="ECO:0007669"/>
    <property type="project" value="TreeGrafter"/>
</dbReference>
<dbReference type="RefSeq" id="WP_018358805.1">
    <property type="nucleotide sequence ID" value="NZ_CP197400.1"/>
</dbReference>
<comment type="function">
    <text evidence="6">Specifically methylates the N7 position of a guanine in 16S rRNA.</text>
</comment>
<name>A0A4Y8WSL5_9PORP</name>
<dbReference type="NCBIfam" id="TIGR00138">
    <property type="entry name" value="rsmG_gidB"/>
    <property type="match status" value="1"/>
</dbReference>
<comment type="subcellular location">
    <subcellularLocation>
        <location evidence="6">Cytoplasm</location>
    </subcellularLocation>
</comment>
<dbReference type="CDD" id="cd02440">
    <property type="entry name" value="AdoMet_MTases"/>
    <property type="match status" value="1"/>
</dbReference>
<keyword evidence="8" id="KW-1185">Reference proteome</keyword>
<evidence type="ECO:0000256" key="3">
    <source>
        <dbReference type="ARBA" id="ARBA00022603"/>
    </source>
</evidence>
<dbReference type="OrthoDB" id="9808773at2"/>
<evidence type="ECO:0000256" key="6">
    <source>
        <dbReference type="HAMAP-Rule" id="MF_00074"/>
    </source>
</evidence>
<dbReference type="InterPro" id="IPR029063">
    <property type="entry name" value="SAM-dependent_MTases_sf"/>
</dbReference>
<gene>
    <name evidence="6 7" type="primary">rsmG</name>
    <name evidence="7" type="ORF">E4P47_02345</name>
</gene>
<feature type="binding site" evidence="6">
    <location>
        <position position="141"/>
    </location>
    <ligand>
        <name>S-adenosyl-L-methionine</name>
        <dbReference type="ChEBI" id="CHEBI:59789"/>
    </ligand>
</feature>
<feature type="binding site" evidence="6">
    <location>
        <begin position="127"/>
        <end position="128"/>
    </location>
    <ligand>
        <name>S-adenosyl-L-methionine</name>
        <dbReference type="ChEBI" id="CHEBI:59789"/>
    </ligand>
</feature>
<accession>A0A4Y8WSL5</accession>
<keyword evidence="2 6" id="KW-0698">rRNA processing</keyword>
<dbReference type="InterPro" id="IPR003682">
    <property type="entry name" value="rRNA_ssu_MeTfrase_G"/>
</dbReference>
<reference evidence="7 8" key="1">
    <citation type="submission" date="2019-03" db="EMBL/GenBank/DDBJ databases">
        <title>Porphyromonas levii Isolated from the Uterus of Dairy Cows.</title>
        <authorList>
            <person name="Francis A.M."/>
        </authorList>
    </citation>
    <scope>NUCLEOTIDE SEQUENCE [LARGE SCALE GENOMIC DNA]</scope>
    <source>
        <strain evidence="7 8">AF5678</strain>
    </source>
</reference>
<comment type="caution">
    <text evidence="7">The sequence shown here is derived from an EMBL/GenBank/DDBJ whole genome shotgun (WGS) entry which is preliminary data.</text>
</comment>
<evidence type="ECO:0000313" key="7">
    <source>
        <dbReference type="EMBL" id="TFH96433.1"/>
    </source>
</evidence>
<evidence type="ECO:0000256" key="1">
    <source>
        <dbReference type="ARBA" id="ARBA00022490"/>
    </source>
</evidence>
<dbReference type="Gene3D" id="3.40.50.150">
    <property type="entry name" value="Vaccinia Virus protein VP39"/>
    <property type="match status" value="1"/>
</dbReference>
<protein>
    <recommendedName>
        <fullName evidence="6">Ribosomal RNA small subunit methyltransferase G</fullName>
        <ecNumber evidence="6">2.1.1.-</ecNumber>
    </recommendedName>
    <alternativeName>
        <fullName evidence="6">16S rRNA 7-methylguanosine methyltransferase</fullName>
        <shortName evidence="6">16S rRNA m7G methyltransferase</shortName>
    </alternativeName>
</protein>
<dbReference type="PANTHER" id="PTHR31760">
    <property type="entry name" value="S-ADENOSYL-L-METHIONINE-DEPENDENT METHYLTRANSFERASES SUPERFAMILY PROTEIN"/>
    <property type="match status" value="1"/>
</dbReference>
<comment type="caution">
    <text evidence="6">Lacks conserved residue(s) required for the propagation of feature annotation.</text>
</comment>
<dbReference type="PANTHER" id="PTHR31760:SF0">
    <property type="entry name" value="S-ADENOSYL-L-METHIONINE-DEPENDENT METHYLTRANSFERASES SUPERFAMILY PROTEIN"/>
    <property type="match status" value="1"/>
</dbReference>
<evidence type="ECO:0000256" key="2">
    <source>
        <dbReference type="ARBA" id="ARBA00022552"/>
    </source>
</evidence>
<proteinExistence type="inferred from homology"/>
<dbReference type="HAMAP" id="MF_00074">
    <property type="entry name" value="16SrRNA_methyltr_G"/>
    <property type="match status" value="1"/>
</dbReference>
<dbReference type="EMBL" id="SPNC01000020">
    <property type="protein sequence ID" value="TFH96433.1"/>
    <property type="molecule type" value="Genomic_DNA"/>
</dbReference>
<dbReference type="STRING" id="1122973.GCA_000379925_01574"/>
<keyword evidence="1 6" id="KW-0963">Cytoplasm</keyword>
<keyword evidence="5 6" id="KW-0949">S-adenosyl-L-methionine</keyword>
<dbReference type="EC" id="2.1.1.-" evidence="6"/>
<dbReference type="GeneID" id="66798030"/>
<comment type="similarity">
    <text evidence="6">Belongs to the methyltransferase superfamily. RNA methyltransferase RsmG family.</text>
</comment>
<dbReference type="PIRSF" id="PIRSF003078">
    <property type="entry name" value="GidB"/>
    <property type="match status" value="1"/>
</dbReference>
<evidence type="ECO:0000256" key="5">
    <source>
        <dbReference type="ARBA" id="ARBA00022691"/>
    </source>
</evidence>
<dbReference type="GO" id="GO:0070043">
    <property type="term" value="F:rRNA (guanine-N7-)-methyltransferase activity"/>
    <property type="evidence" value="ECO:0007669"/>
    <property type="project" value="UniProtKB-UniRule"/>
</dbReference>